<name>A0A6S6QX41_9HYPH</name>
<sequence length="205" mass="22504">MQLAIFDFDGTLADSFPWFCAELNGFAHRHGFREIDAYETEALRSKSTREIMAALKVPMWKLPAIARDMRAHKAEADIKLFNGVPDALTALKERGVVLAMVSSDNEAGIRRTMGAETAALFSHFYCGASLFGKAAKIRKTLKAANIAPENAVYVGDETRDAEAAKQAGTRFAAVLWGYASREALLASSSDLVLERPEDIGKLFRE</sequence>
<dbReference type="PANTHER" id="PTHR43434:SF13">
    <property type="entry name" value="PHOSPHOGLYCOLATE PHOSPHATASE"/>
    <property type="match status" value="1"/>
</dbReference>
<evidence type="ECO:0000313" key="1">
    <source>
        <dbReference type="EMBL" id="BCJ91601.1"/>
    </source>
</evidence>
<dbReference type="AlphaFoldDB" id="A0A6S6QX41"/>
<dbReference type="Proteomes" id="UP000515317">
    <property type="component" value="Chromosome"/>
</dbReference>
<dbReference type="InterPro" id="IPR050155">
    <property type="entry name" value="HAD-like_hydrolase_sf"/>
</dbReference>
<evidence type="ECO:0000313" key="2">
    <source>
        <dbReference type="Proteomes" id="UP000515317"/>
    </source>
</evidence>
<dbReference type="Gene3D" id="3.40.50.1000">
    <property type="entry name" value="HAD superfamily/HAD-like"/>
    <property type="match status" value="1"/>
</dbReference>
<organism evidence="1 2">
    <name type="scientific">Terrihabitans soli</name>
    <dbReference type="NCBI Taxonomy" id="708113"/>
    <lineage>
        <taxon>Bacteria</taxon>
        <taxon>Pseudomonadati</taxon>
        <taxon>Pseudomonadota</taxon>
        <taxon>Alphaproteobacteria</taxon>
        <taxon>Hyphomicrobiales</taxon>
        <taxon>Terrihabitans</taxon>
    </lineage>
</organism>
<dbReference type="Pfam" id="PF13419">
    <property type="entry name" value="HAD_2"/>
    <property type="match status" value="1"/>
</dbReference>
<dbReference type="SUPFAM" id="SSF56784">
    <property type="entry name" value="HAD-like"/>
    <property type="match status" value="1"/>
</dbReference>
<dbReference type="InterPro" id="IPR041492">
    <property type="entry name" value="HAD_2"/>
</dbReference>
<dbReference type="KEGG" id="tso:IZ6_23360"/>
<dbReference type="InterPro" id="IPR023198">
    <property type="entry name" value="PGP-like_dom2"/>
</dbReference>
<dbReference type="InterPro" id="IPR023214">
    <property type="entry name" value="HAD_sf"/>
</dbReference>
<dbReference type="GO" id="GO:0006281">
    <property type="term" value="P:DNA repair"/>
    <property type="evidence" value="ECO:0007669"/>
    <property type="project" value="TreeGrafter"/>
</dbReference>
<dbReference type="Gene3D" id="1.10.150.240">
    <property type="entry name" value="Putative phosphatase, domain 2"/>
    <property type="match status" value="1"/>
</dbReference>
<accession>A0A6S6QX41</accession>
<dbReference type="InterPro" id="IPR036412">
    <property type="entry name" value="HAD-like_sf"/>
</dbReference>
<proteinExistence type="predicted"/>
<dbReference type="PANTHER" id="PTHR43434">
    <property type="entry name" value="PHOSPHOGLYCOLATE PHOSPHATASE"/>
    <property type="match status" value="1"/>
</dbReference>
<dbReference type="GO" id="GO:0005829">
    <property type="term" value="C:cytosol"/>
    <property type="evidence" value="ECO:0007669"/>
    <property type="project" value="TreeGrafter"/>
</dbReference>
<reference evidence="1 2" key="1">
    <citation type="submission" date="2020-08" db="EMBL/GenBank/DDBJ databases">
        <title>Genome sequence of Rhizobiales bacterium strain IZ6.</title>
        <authorList>
            <person name="Nakai R."/>
            <person name="Naganuma T."/>
        </authorList>
    </citation>
    <scope>NUCLEOTIDE SEQUENCE [LARGE SCALE GENOMIC DNA]</scope>
    <source>
        <strain evidence="1 2">IZ6</strain>
    </source>
</reference>
<dbReference type="SFLD" id="SFLDS00003">
    <property type="entry name" value="Haloacid_Dehalogenase"/>
    <property type="match status" value="1"/>
</dbReference>
<keyword evidence="2" id="KW-1185">Reference proteome</keyword>
<gene>
    <name evidence="1" type="ORF">IZ6_23360</name>
</gene>
<dbReference type="EMBL" id="AP023361">
    <property type="protein sequence ID" value="BCJ91601.1"/>
    <property type="molecule type" value="Genomic_DNA"/>
</dbReference>
<dbReference type="SFLD" id="SFLDG01129">
    <property type="entry name" value="C1.5:_HAD__Beta-PGM__Phosphata"/>
    <property type="match status" value="1"/>
</dbReference>
<dbReference type="GO" id="GO:0008967">
    <property type="term" value="F:phosphoglycolate phosphatase activity"/>
    <property type="evidence" value="ECO:0007669"/>
    <property type="project" value="TreeGrafter"/>
</dbReference>
<dbReference type="RefSeq" id="WP_222875236.1">
    <property type="nucleotide sequence ID" value="NZ_AP023361.1"/>
</dbReference>
<protein>
    <submittedName>
        <fullName evidence="1">Phosphoglycolate phosphatase</fullName>
    </submittedName>
</protein>